<dbReference type="EMBL" id="FTOU01000008">
    <property type="protein sequence ID" value="SIS90798.1"/>
    <property type="molecule type" value="Genomic_DNA"/>
</dbReference>
<name>A0AA45W544_9RHOB</name>
<keyword evidence="1" id="KW-0812">Transmembrane</keyword>
<protein>
    <submittedName>
        <fullName evidence="2">Uncharacterized protein</fullName>
    </submittedName>
</protein>
<dbReference type="EMBL" id="CP067140">
    <property type="protein sequence ID" value="WCR02170.1"/>
    <property type="molecule type" value="Genomic_DNA"/>
</dbReference>
<evidence type="ECO:0000313" key="4">
    <source>
        <dbReference type="Proteomes" id="UP000186216"/>
    </source>
</evidence>
<dbReference type="Proteomes" id="UP000186216">
    <property type="component" value="Unassembled WGS sequence"/>
</dbReference>
<feature type="transmembrane region" description="Helical" evidence="1">
    <location>
        <begin position="67"/>
        <end position="86"/>
    </location>
</feature>
<keyword evidence="1" id="KW-0472">Membrane</keyword>
<reference evidence="3 5" key="2">
    <citation type="submission" date="2021-01" db="EMBL/GenBank/DDBJ databases">
        <title>Biogeographic distribution of Paracoccus.</title>
        <authorList>
            <person name="Hollensteiner J."/>
            <person name="Leineberger J."/>
            <person name="Brinkhoff T."/>
            <person name="Daniel R."/>
        </authorList>
    </citation>
    <scope>NUCLEOTIDE SEQUENCE [LARGE SCALE GENOMIC DNA]</scope>
    <source>
        <strain evidence="3 5">DSM 18447</strain>
    </source>
</reference>
<dbReference type="AlphaFoldDB" id="A0AA45W544"/>
<sequence length="118" mass="12937">MIPLIREIATTVRMANDIAKQNGRAGPRWSLFLTNRSFIAQVFSLIFAALAIFGVPLPISAELAADTVYGVAFTIIAIWAAVERLFGKTRVIWSRTQANCARNEADALTEALERAGAW</sequence>
<evidence type="ECO:0000313" key="2">
    <source>
        <dbReference type="EMBL" id="SIS90798.1"/>
    </source>
</evidence>
<keyword evidence="1" id="KW-1133">Transmembrane helix</keyword>
<accession>A0AA45W544</accession>
<dbReference type="Proteomes" id="UP001215549">
    <property type="component" value="Chromosome"/>
</dbReference>
<keyword evidence="5" id="KW-1185">Reference proteome</keyword>
<reference evidence="2 4" key="1">
    <citation type="submission" date="2017-01" db="EMBL/GenBank/DDBJ databases">
        <authorList>
            <person name="Varghese N."/>
            <person name="Submissions S."/>
        </authorList>
    </citation>
    <scope>NUCLEOTIDE SEQUENCE [LARGE SCALE GENOMIC DNA]</scope>
    <source>
        <strain evidence="2 4">DSM 18447</strain>
    </source>
</reference>
<gene>
    <name evidence="3" type="ORF">JHX88_14830</name>
    <name evidence="2" type="ORF">SAMN05421772_10886</name>
</gene>
<evidence type="ECO:0000313" key="5">
    <source>
        <dbReference type="Proteomes" id="UP001215549"/>
    </source>
</evidence>
<evidence type="ECO:0000256" key="1">
    <source>
        <dbReference type="SAM" id="Phobius"/>
    </source>
</evidence>
<evidence type="ECO:0000313" key="3">
    <source>
        <dbReference type="EMBL" id="WCR02170.1"/>
    </source>
</evidence>
<organism evidence="2 4">
    <name type="scientific">Paracoccus saliphilus</name>
    <dbReference type="NCBI Taxonomy" id="405559"/>
    <lineage>
        <taxon>Bacteria</taxon>
        <taxon>Pseudomonadati</taxon>
        <taxon>Pseudomonadota</taxon>
        <taxon>Alphaproteobacteria</taxon>
        <taxon>Rhodobacterales</taxon>
        <taxon>Paracoccaceae</taxon>
        <taxon>Paracoccus</taxon>
    </lineage>
</organism>
<proteinExistence type="predicted"/>
<feature type="transmembrane region" description="Helical" evidence="1">
    <location>
        <begin position="38"/>
        <end position="61"/>
    </location>
</feature>
<dbReference type="RefSeq" id="WP_076526481.1">
    <property type="nucleotide sequence ID" value="NZ_CP067140.1"/>
</dbReference>